<dbReference type="InterPro" id="IPR051806">
    <property type="entry name" value="HAD-like_SPP"/>
</dbReference>
<dbReference type="GO" id="GO:0016787">
    <property type="term" value="F:hydrolase activity"/>
    <property type="evidence" value="ECO:0007669"/>
    <property type="project" value="UniProtKB-KW"/>
</dbReference>
<dbReference type="InterPro" id="IPR023214">
    <property type="entry name" value="HAD_sf"/>
</dbReference>
<dbReference type="PANTHER" id="PTHR43481:SF4">
    <property type="entry name" value="GLYCEROL-1-PHOSPHATE PHOSPHOHYDROLASE 1-RELATED"/>
    <property type="match status" value="1"/>
</dbReference>
<dbReference type="Pfam" id="PF01663">
    <property type="entry name" value="Phosphodiest"/>
    <property type="match status" value="1"/>
</dbReference>
<comment type="caution">
    <text evidence="1">The sequence shown here is derived from an EMBL/GenBank/DDBJ whole genome shotgun (WGS) entry which is preliminary data.</text>
</comment>
<dbReference type="SUPFAM" id="SSF53649">
    <property type="entry name" value="Alkaline phosphatase-like"/>
    <property type="match status" value="1"/>
</dbReference>
<dbReference type="SFLD" id="SFLDS00003">
    <property type="entry name" value="Haloacid_Dehalogenase"/>
    <property type="match status" value="1"/>
</dbReference>
<dbReference type="InterPro" id="IPR017850">
    <property type="entry name" value="Alkaline_phosphatase_core_sf"/>
</dbReference>
<dbReference type="InterPro" id="IPR036412">
    <property type="entry name" value="HAD-like_sf"/>
</dbReference>
<sequence length="498" mass="52756">MSGRARRVLVVGIDGVRLDTLRRLPTPHLDALARQGFLAPVGIDDDTPTMSGPCWATVVTGVTVAKHGVWSNDFTGHRLTVFPDFATRLTEQDGRRTFVAAGWEPLMLARGGGPLFRAPARTAYVSPTAHTPEGWDGCDEQITEEAVRVLAGDDPEASFVYFGAPDETAHFLGCGSAYESAVLAADERLGRLLDAVRSRRSYENEDWTFLVVTDHGHADAGGHGGRAEEERTAWLIAAGPGIAAGVAPRTVRHVDVAAQVFASLGRHADRHWTLDGRPFAAAPHAVLVDMDGTLVDTETLWLRTARETAAGLGHELGETDLPFVLGRAVADTAAHLQRVSGTGRSAQSVAGELDAAFLTAVESQATVLPGASDFLDLLRDLDIPVALVSASPRPVVDAVLKLLGAERFRTTVAEGETPRTKPASDPYLAAARALGVDPAACLAVEDTPTGVASAEAAGCRVLAVASFTEIPAAWRRTVLRDLRAMEPQTLWTAGLQAG</sequence>
<evidence type="ECO:0000313" key="1">
    <source>
        <dbReference type="EMBL" id="MET8435242.1"/>
    </source>
</evidence>
<accession>A0ABV2UBL6</accession>
<dbReference type="Proteomes" id="UP001550044">
    <property type="component" value="Unassembled WGS sequence"/>
</dbReference>
<proteinExistence type="predicted"/>
<dbReference type="SFLD" id="SFLDG01129">
    <property type="entry name" value="C1.5:_HAD__Beta-PGM__Phosphata"/>
    <property type="match status" value="1"/>
</dbReference>
<dbReference type="InterPro" id="IPR006439">
    <property type="entry name" value="HAD-SF_hydro_IA"/>
</dbReference>
<dbReference type="Gene3D" id="3.40.720.10">
    <property type="entry name" value="Alkaline Phosphatase, subunit A"/>
    <property type="match status" value="1"/>
</dbReference>
<name>A0ABV2UBL6_9ACTN</name>
<dbReference type="CDD" id="cd07505">
    <property type="entry name" value="HAD_BPGM-like"/>
    <property type="match status" value="1"/>
</dbReference>
<protein>
    <submittedName>
        <fullName evidence="1">HAD-IA family hydrolase</fullName>
    </submittedName>
</protein>
<dbReference type="InterPro" id="IPR023198">
    <property type="entry name" value="PGP-like_dom2"/>
</dbReference>
<dbReference type="Pfam" id="PF00702">
    <property type="entry name" value="Hydrolase"/>
    <property type="match status" value="1"/>
</dbReference>
<organism evidence="1 2">
    <name type="scientific">Streptomyces sp. 900116325</name>
    <dbReference type="NCBI Taxonomy" id="3154295"/>
    <lineage>
        <taxon>Bacteria</taxon>
        <taxon>Bacillati</taxon>
        <taxon>Actinomycetota</taxon>
        <taxon>Actinomycetes</taxon>
        <taxon>Kitasatosporales</taxon>
        <taxon>Streptomycetaceae</taxon>
        <taxon>Streptomyces</taxon>
    </lineage>
</organism>
<dbReference type="EMBL" id="JBEXIP010000016">
    <property type="protein sequence ID" value="MET8435242.1"/>
    <property type="molecule type" value="Genomic_DNA"/>
</dbReference>
<dbReference type="PANTHER" id="PTHR43481">
    <property type="entry name" value="FRUCTOSE-1-PHOSPHATE PHOSPHATASE"/>
    <property type="match status" value="1"/>
</dbReference>
<dbReference type="InterPro" id="IPR002591">
    <property type="entry name" value="Phosphodiest/P_Trfase"/>
</dbReference>
<dbReference type="Gene3D" id="3.40.50.1000">
    <property type="entry name" value="HAD superfamily/HAD-like"/>
    <property type="match status" value="1"/>
</dbReference>
<gene>
    <name evidence="1" type="ORF">ABZV61_21140</name>
</gene>
<evidence type="ECO:0000313" key="2">
    <source>
        <dbReference type="Proteomes" id="UP001550044"/>
    </source>
</evidence>
<dbReference type="Gene3D" id="1.10.150.240">
    <property type="entry name" value="Putative phosphatase, domain 2"/>
    <property type="match status" value="1"/>
</dbReference>
<dbReference type="NCBIfam" id="TIGR01509">
    <property type="entry name" value="HAD-SF-IA-v3"/>
    <property type="match status" value="1"/>
</dbReference>
<dbReference type="SUPFAM" id="SSF56784">
    <property type="entry name" value="HAD-like"/>
    <property type="match status" value="1"/>
</dbReference>
<keyword evidence="2" id="KW-1185">Reference proteome</keyword>
<reference evidence="1 2" key="1">
    <citation type="submission" date="2024-06" db="EMBL/GenBank/DDBJ databases">
        <title>The Natural Products Discovery Center: Release of the First 8490 Sequenced Strains for Exploring Actinobacteria Biosynthetic Diversity.</title>
        <authorList>
            <person name="Kalkreuter E."/>
            <person name="Kautsar S.A."/>
            <person name="Yang D."/>
            <person name="Bader C.D."/>
            <person name="Teijaro C.N."/>
            <person name="Fluegel L."/>
            <person name="Davis C.M."/>
            <person name="Simpson J.R."/>
            <person name="Lauterbach L."/>
            <person name="Steele A.D."/>
            <person name="Gui C."/>
            <person name="Meng S."/>
            <person name="Li G."/>
            <person name="Viehrig K."/>
            <person name="Ye F."/>
            <person name="Su P."/>
            <person name="Kiefer A.F."/>
            <person name="Nichols A."/>
            <person name="Cepeda A.J."/>
            <person name="Yan W."/>
            <person name="Fan B."/>
            <person name="Jiang Y."/>
            <person name="Adhikari A."/>
            <person name="Zheng C.-J."/>
            <person name="Schuster L."/>
            <person name="Cowan T.M."/>
            <person name="Smanski M.J."/>
            <person name="Chevrette M.G."/>
            <person name="De Carvalho L.P.S."/>
            <person name="Shen B."/>
        </authorList>
    </citation>
    <scope>NUCLEOTIDE SEQUENCE [LARGE SCALE GENOMIC DNA]</scope>
    <source>
        <strain evidence="1 2">NPDC005137</strain>
    </source>
</reference>
<dbReference type="RefSeq" id="WP_356498275.1">
    <property type="nucleotide sequence ID" value="NZ_JBEXIP010000016.1"/>
</dbReference>
<keyword evidence="1" id="KW-0378">Hydrolase</keyword>